<dbReference type="PANTHER" id="PTHR34220:SF7">
    <property type="entry name" value="SENSOR HISTIDINE KINASE YPDA"/>
    <property type="match status" value="1"/>
</dbReference>
<reference evidence="5" key="1">
    <citation type="submission" date="2018-02" db="EMBL/GenBank/DDBJ databases">
        <authorList>
            <person name="Hausmann B."/>
        </authorList>
    </citation>
    <scope>NUCLEOTIDE SEQUENCE [LARGE SCALE GENOMIC DNA]</scope>
    <source>
        <strain evidence="5">Peat soil MAG SbA5</strain>
    </source>
</reference>
<dbReference type="InterPro" id="IPR003594">
    <property type="entry name" value="HATPase_dom"/>
</dbReference>
<keyword evidence="2" id="KW-0472">Membrane</keyword>
<organism evidence="4 5">
    <name type="scientific">Candidatus Sulfuritelmatomonas gaucii</name>
    <dbReference type="NCBI Taxonomy" id="2043161"/>
    <lineage>
        <taxon>Bacteria</taxon>
        <taxon>Pseudomonadati</taxon>
        <taxon>Acidobacteriota</taxon>
        <taxon>Terriglobia</taxon>
        <taxon>Terriglobales</taxon>
        <taxon>Acidobacteriaceae</taxon>
        <taxon>Candidatus Sulfuritelmatomonas</taxon>
    </lineage>
</organism>
<dbReference type="GO" id="GO:0016020">
    <property type="term" value="C:membrane"/>
    <property type="evidence" value="ECO:0007669"/>
    <property type="project" value="InterPro"/>
</dbReference>
<dbReference type="SUPFAM" id="SSF55874">
    <property type="entry name" value="ATPase domain of HSP90 chaperone/DNA topoisomerase II/histidine kinase"/>
    <property type="match status" value="1"/>
</dbReference>
<dbReference type="SMART" id="SM00387">
    <property type="entry name" value="HATPase_c"/>
    <property type="match status" value="1"/>
</dbReference>
<evidence type="ECO:0000256" key="2">
    <source>
        <dbReference type="SAM" id="Phobius"/>
    </source>
</evidence>
<keyword evidence="2" id="KW-0812">Transmembrane</keyword>
<feature type="transmembrane region" description="Helical" evidence="2">
    <location>
        <begin position="25"/>
        <end position="46"/>
    </location>
</feature>
<dbReference type="Gene3D" id="3.30.565.10">
    <property type="entry name" value="Histidine kinase-like ATPase, C-terminal domain"/>
    <property type="match status" value="1"/>
</dbReference>
<feature type="transmembrane region" description="Helical" evidence="2">
    <location>
        <begin position="97"/>
        <end position="124"/>
    </location>
</feature>
<feature type="transmembrane region" description="Helical" evidence="2">
    <location>
        <begin position="144"/>
        <end position="161"/>
    </location>
</feature>
<dbReference type="InterPro" id="IPR050640">
    <property type="entry name" value="Bact_2-comp_sensor_kinase"/>
</dbReference>
<evidence type="ECO:0000259" key="3">
    <source>
        <dbReference type="SMART" id="SM00387"/>
    </source>
</evidence>
<accession>A0A2N9LX49</accession>
<dbReference type="GO" id="GO:0000155">
    <property type="term" value="F:phosphorelay sensor kinase activity"/>
    <property type="evidence" value="ECO:0007669"/>
    <property type="project" value="InterPro"/>
</dbReference>
<name>A0A2N9LX49_9BACT</name>
<evidence type="ECO:0000313" key="4">
    <source>
        <dbReference type="EMBL" id="SPE27792.1"/>
    </source>
</evidence>
<dbReference type="PANTHER" id="PTHR34220">
    <property type="entry name" value="SENSOR HISTIDINE KINASE YPDA"/>
    <property type="match status" value="1"/>
</dbReference>
<gene>
    <name evidence="4" type="ORF">SBA5_600034</name>
</gene>
<evidence type="ECO:0000256" key="1">
    <source>
        <dbReference type="SAM" id="Coils"/>
    </source>
</evidence>
<feature type="transmembrane region" description="Helical" evidence="2">
    <location>
        <begin position="66"/>
        <end position="85"/>
    </location>
</feature>
<evidence type="ECO:0000313" key="5">
    <source>
        <dbReference type="Proteomes" id="UP000239735"/>
    </source>
</evidence>
<sequence length="391" mass="44681">MSTQEQTNTDAFTGEWTGEARRQPVLMHSVVFVAAFTLLGSLFALQEWINVHHAGYTIRPAVVFESWGLQYFLWGVTCWVLWRLFRAFIQKASVVQMFTIVLPLSLVLCMLEEMLWVVFFPQVPMNHPRMAYWHRVMFNYKDDLAESMAIFWGTFFFFRGAGYYQQYREKETVAAQLEAQLANARIAALRMQLNPHFLFNTMNSISSLMRSDLEAADAMLEQLSSLLRMTLERGEVQLIPLHDEIEFTETYLAMQDRRYAGRVSRTLSIDPDLHDALVPAMILQPIVENAYAHGLSKLDRGGQLSIDICKEGPHLKAQITNSGVGLRAGRQNASNGHGVGLTNVRNRLHLHYGENCSFSMREIDRNQVRVSISFPLQLSTNSIESMTRFGV</sequence>
<dbReference type="Pfam" id="PF06580">
    <property type="entry name" value="His_kinase"/>
    <property type="match status" value="1"/>
</dbReference>
<proteinExistence type="predicted"/>
<keyword evidence="2" id="KW-1133">Transmembrane helix</keyword>
<keyword evidence="1" id="KW-0175">Coiled coil</keyword>
<feature type="domain" description="Histidine kinase/HSP90-like ATPase" evidence="3">
    <location>
        <begin position="274"/>
        <end position="378"/>
    </location>
</feature>
<dbReference type="EMBL" id="OKRB01000120">
    <property type="protein sequence ID" value="SPE27792.1"/>
    <property type="molecule type" value="Genomic_DNA"/>
</dbReference>
<dbReference type="OrthoDB" id="105609at2"/>
<feature type="coiled-coil region" evidence="1">
    <location>
        <begin position="167"/>
        <end position="194"/>
    </location>
</feature>
<protein>
    <recommendedName>
        <fullName evidence="3">Histidine kinase/HSP90-like ATPase domain-containing protein</fullName>
    </recommendedName>
</protein>
<dbReference type="AlphaFoldDB" id="A0A2N9LX49"/>
<dbReference type="InterPro" id="IPR036890">
    <property type="entry name" value="HATPase_C_sf"/>
</dbReference>
<dbReference type="InterPro" id="IPR010559">
    <property type="entry name" value="Sig_transdc_His_kin_internal"/>
</dbReference>
<dbReference type="Proteomes" id="UP000239735">
    <property type="component" value="Unassembled WGS sequence"/>
</dbReference>